<dbReference type="PANTHER" id="PTHR11365:SF10">
    <property type="entry name" value="HYDANTOINASE_OXOPROLINASE"/>
    <property type="match status" value="1"/>
</dbReference>
<dbReference type="PANTHER" id="PTHR11365">
    <property type="entry name" value="5-OXOPROLINASE RELATED"/>
    <property type="match status" value="1"/>
</dbReference>
<dbReference type="RefSeq" id="WP_409932234.1">
    <property type="nucleotide sequence ID" value="NZ_CAKMTQ010000074.1"/>
</dbReference>
<dbReference type="GO" id="GO:0047423">
    <property type="term" value="F:N-methylhydantoinase (ATP-hydrolyzing) activity"/>
    <property type="evidence" value="ECO:0007669"/>
    <property type="project" value="UniProtKB-EC"/>
</dbReference>
<dbReference type="Gene3D" id="3.30.420.40">
    <property type="match status" value="1"/>
</dbReference>
<comment type="caution">
    <text evidence="3">The sequence shown here is derived from an EMBL/GenBank/DDBJ whole genome shotgun (WGS) entry which is preliminary data.</text>
</comment>
<feature type="domain" description="Hydantoinase A/oxoprolinase" evidence="1">
    <location>
        <begin position="196"/>
        <end position="362"/>
    </location>
</feature>
<evidence type="ECO:0000259" key="2">
    <source>
        <dbReference type="Pfam" id="PF05378"/>
    </source>
</evidence>
<evidence type="ECO:0000313" key="3">
    <source>
        <dbReference type="EMBL" id="CAH1542590.1"/>
    </source>
</evidence>
<reference evidence="3" key="1">
    <citation type="submission" date="2022-01" db="EMBL/GenBank/DDBJ databases">
        <authorList>
            <person name="Lagorce A."/>
        </authorList>
    </citation>
    <scope>NUCLEOTIDE SEQUENCE</scope>
    <source>
        <strain evidence="3">Th15_F1_D04</strain>
    </source>
</reference>
<dbReference type="EC" id="3.5.2.14" evidence="3"/>
<organism evidence="3 4">
    <name type="scientific">Vibrio owensii</name>
    <dbReference type="NCBI Taxonomy" id="696485"/>
    <lineage>
        <taxon>Bacteria</taxon>
        <taxon>Pseudomonadati</taxon>
        <taxon>Pseudomonadota</taxon>
        <taxon>Gammaproteobacteria</taxon>
        <taxon>Vibrionales</taxon>
        <taxon>Vibrionaceae</taxon>
        <taxon>Vibrio</taxon>
    </lineage>
</organism>
<dbReference type="InterPro" id="IPR045079">
    <property type="entry name" value="Oxoprolinase-like"/>
</dbReference>
<dbReference type="Proteomes" id="UP001295420">
    <property type="component" value="Unassembled WGS sequence"/>
</dbReference>
<dbReference type="InterPro" id="IPR002821">
    <property type="entry name" value="Hydantoinase_A"/>
</dbReference>
<dbReference type="InterPro" id="IPR043129">
    <property type="entry name" value="ATPase_NBD"/>
</dbReference>
<name>A0AAU9QDY5_9VIBR</name>
<evidence type="ECO:0000313" key="4">
    <source>
        <dbReference type="Proteomes" id="UP001295420"/>
    </source>
</evidence>
<dbReference type="Pfam" id="PF05378">
    <property type="entry name" value="Hydant_A_N"/>
    <property type="match status" value="1"/>
</dbReference>
<dbReference type="SUPFAM" id="SSF53067">
    <property type="entry name" value="Actin-like ATPase domain"/>
    <property type="match status" value="1"/>
</dbReference>
<keyword evidence="3" id="KW-0378">Hydrolase</keyword>
<sequence length="519" mass="55755">MVEQKYRLGIDVGGTNTDGVLLDDQLQCIAKVKVPTTRDISSGIDEAIETLLEQAKILGNQVHHAMLGTTQCTNAIVEKKGLDRVGMIRLALPSGSSVPPLCGWSQSWQRLLGEHFYEAHGGYEYDGQLIAEIQEQEIRSICQKMRDKVDSIAICGVFSPVNGRQEEQVAEWVADELPQANISLSHKVGSLGILERENATILNAALQGTATRFVQGFCHALEKHRILATPYFGQNDGTLMSQEFALKYPILTVACGPTNSIRGASHLTKLSDAIVVDVGGTTSDIGALTHGYPRESSAAVELGEVRTNFRMPDILALAIGGGTKVCMRDDVELGPESVGHELTQRALSFGGDTLTLTDVALTKSVMEWKGKPIQQAINLSLDEANQVYARMVEVVEEGIDEMKTSAAKVPVILVGGGSTLMPDAFEGVSEVIRPAHFEVANAIGVALGEISGQLDKIVPISPSKRKSIMLELEQEAKAIAVEAGACVDKLVIIEKSEIPLSYLQGNMVHVKIKAAGPIA</sequence>
<dbReference type="AlphaFoldDB" id="A0AAU9QDY5"/>
<accession>A0AAU9QDY5</accession>
<dbReference type="EMBL" id="CAKMTQ010000074">
    <property type="protein sequence ID" value="CAH1542590.1"/>
    <property type="molecule type" value="Genomic_DNA"/>
</dbReference>
<evidence type="ECO:0000259" key="1">
    <source>
        <dbReference type="Pfam" id="PF01968"/>
    </source>
</evidence>
<dbReference type="Pfam" id="PF01968">
    <property type="entry name" value="Hydantoinase_A"/>
    <property type="match status" value="1"/>
</dbReference>
<dbReference type="InterPro" id="IPR008040">
    <property type="entry name" value="Hydant_A_N"/>
</dbReference>
<feature type="domain" description="Hydantoinase/oxoprolinase N-terminal" evidence="2">
    <location>
        <begin position="7"/>
        <end position="175"/>
    </location>
</feature>
<gene>
    <name evidence="3" type="ORF">THF1D04_80121</name>
</gene>
<protein>
    <submittedName>
        <fullName evidence="3">N-methylhydantoinase (ATP-hydrolyzing)</fullName>
        <ecNumber evidence="3">3.5.2.14</ecNumber>
    </submittedName>
</protein>
<proteinExistence type="predicted"/>